<dbReference type="Gene3D" id="3.30.420.10">
    <property type="entry name" value="Ribonuclease H-like superfamily/Ribonuclease H"/>
    <property type="match status" value="1"/>
</dbReference>
<evidence type="ECO:0000259" key="6">
    <source>
        <dbReference type="SMART" id="SM00479"/>
    </source>
</evidence>
<dbReference type="FunFam" id="3.30.420.10:FF:000003">
    <property type="entry name" value="Oligoribonuclease"/>
    <property type="match status" value="1"/>
</dbReference>
<evidence type="ECO:0000313" key="7">
    <source>
        <dbReference type="EMBL" id="OIP87965.1"/>
    </source>
</evidence>
<dbReference type="PANTHER" id="PTHR11046:SF0">
    <property type="entry name" value="OLIGORIBONUCLEASE, MITOCHONDRIAL"/>
    <property type="match status" value="1"/>
</dbReference>
<accession>A0A1J5HRK2</accession>
<comment type="similarity">
    <text evidence="1">Belongs to the oligoribonuclease family.</text>
</comment>
<dbReference type="Proteomes" id="UP000182344">
    <property type="component" value="Unassembled WGS sequence"/>
</dbReference>
<evidence type="ECO:0000256" key="5">
    <source>
        <dbReference type="ARBA" id="ARBA00070964"/>
    </source>
</evidence>
<dbReference type="PANTHER" id="PTHR11046">
    <property type="entry name" value="OLIGORIBONUCLEASE, MITOCHONDRIAL"/>
    <property type="match status" value="1"/>
</dbReference>
<dbReference type="InterPro" id="IPR013520">
    <property type="entry name" value="Ribonucl_H"/>
</dbReference>
<keyword evidence="3" id="KW-0378">Hydrolase</keyword>
<organism evidence="7 8">
    <name type="scientific">Candidatus Shapirobacteria bacterium CG2_30_35_20</name>
    <dbReference type="NCBI Taxonomy" id="1805376"/>
    <lineage>
        <taxon>Bacteria</taxon>
        <taxon>Candidatus Shapironibacteriota</taxon>
    </lineage>
</organism>
<evidence type="ECO:0000313" key="8">
    <source>
        <dbReference type="Proteomes" id="UP000182344"/>
    </source>
</evidence>
<evidence type="ECO:0000256" key="2">
    <source>
        <dbReference type="ARBA" id="ARBA00022722"/>
    </source>
</evidence>
<name>A0A1J5HRK2_9BACT</name>
<feature type="domain" description="Exonuclease" evidence="6">
    <location>
        <begin position="6"/>
        <end position="183"/>
    </location>
</feature>
<proteinExistence type="inferred from homology"/>
<keyword evidence="2" id="KW-0540">Nuclease</keyword>
<dbReference type="GO" id="GO:0003676">
    <property type="term" value="F:nucleic acid binding"/>
    <property type="evidence" value="ECO:0007669"/>
    <property type="project" value="InterPro"/>
</dbReference>
<dbReference type="STRING" id="1805376.AUK05_00010"/>
<dbReference type="GO" id="GO:0000175">
    <property type="term" value="F:3'-5'-RNA exonuclease activity"/>
    <property type="evidence" value="ECO:0007669"/>
    <property type="project" value="InterPro"/>
</dbReference>
<dbReference type="AlphaFoldDB" id="A0A1J5HRK2"/>
<dbReference type="Pfam" id="PF00929">
    <property type="entry name" value="RNase_T"/>
    <property type="match status" value="1"/>
</dbReference>
<dbReference type="InterPro" id="IPR012337">
    <property type="entry name" value="RNaseH-like_sf"/>
</dbReference>
<evidence type="ECO:0000256" key="3">
    <source>
        <dbReference type="ARBA" id="ARBA00022801"/>
    </source>
</evidence>
<dbReference type="EMBL" id="MNZO01000001">
    <property type="protein sequence ID" value="OIP87965.1"/>
    <property type="molecule type" value="Genomic_DNA"/>
</dbReference>
<dbReference type="SMART" id="SM00479">
    <property type="entry name" value="EXOIII"/>
    <property type="match status" value="1"/>
</dbReference>
<reference evidence="7 8" key="1">
    <citation type="journal article" date="2016" name="Environ. Microbiol.">
        <title>Genomic resolution of a cold subsurface aquifer community provides metabolic insights for novel microbes adapted to high CO concentrations.</title>
        <authorList>
            <person name="Probst A.J."/>
            <person name="Castelle C.J."/>
            <person name="Singh A."/>
            <person name="Brown C.T."/>
            <person name="Anantharaman K."/>
            <person name="Sharon I."/>
            <person name="Hug L.A."/>
            <person name="Burstein D."/>
            <person name="Emerson J.B."/>
            <person name="Thomas B.C."/>
            <person name="Banfield J.F."/>
        </authorList>
    </citation>
    <scope>NUCLEOTIDE SEQUENCE [LARGE SCALE GENOMIC DNA]</scope>
    <source>
        <strain evidence="7">CG2_30_35_20</strain>
    </source>
</reference>
<dbReference type="NCBIfam" id="NF003765">
    <property type="entry name" value="PRK05359.1"/>
    <property type="match status" value="1"/>
</dbReference>
<dbReference type="SUPFAM" id="SSF53098">
    <property type="entry name" value="Ribonuclease H-like"/>
    <property type="match status" value="1"/>
</dbReference>
<dbReference type="InterPro" id="IPR022894">
    <property type="entry name" value="Oligoribonuclease"/>
</dbReference>
<evidence type="ECO:0000256" key="1">
    <source>
        <dbReference type="ARBA" id="ARBA00009921"/>
    </source>
</evidence>
<dbReference type="CDD" id="cd06135">
    <property type="entry name" value="Orn"/>
    <property type="match status" value="1"/>
</dbReference>
<keyword evidence="4" id="KW-0269">Exonuclease</keyword>
<dbReference type="InterPro" id="IPR036397">
    <property type="entry name" value="RNaseH_sf"/>
</dbReference>
<evidence type="ECO:0000256" key="4">
    <source>
        <dbReference type="ARBA" id="ARBA00022839"/>
    </source>
</evidence>
<sequence length="183" mass="21769">METSKNLIWIDMEMTGLNVERDKILEIAIIITDSELNILDESIDLVVHQPEEVLYGMNDWCKEHLGNNGLTDRSRNSTISLNDARKLIFKLIRKYTEEKQGLLCGNSVYVDRMFLKKYFPKVEKYLNYRIIDVSSIKEIAKRWYGNEVKDFLEHKKIDLSHRALDDIKWSINELKFYREMVFK</sequence>
<gene>
    <name evidence="7" type="ORF">AUK05_00010</name>
</gene>
<comment type="caution">
    <text evidence="7">The sequence shown here is derived from an EMBL/GenBank/DDBJ whole genome shotgun (WGS) entry which is preliminary data.</text>
</comment>
<protein>
    <recommendedName>
        <fullName evidence="5">Oligoribonuclease</fullName>
    </recommendedName>
</protein>